<feature type="transmembrane region" description="Helical" evidence="1">
    <location>
        <begin position="71"/>
        <end position="98"/>
    </location>
</feature>
<accession>A0AAN5DG23</accession>
<feature type="non-terminal residue" evidence="2">
    <location>
        <position position="126"/>
    </location>
</feature>
<evidence type="ECO:0000313" key="3">
    <source>
        <dbReference type="Proteomes" id="UP001328107"/>
    </source>
</evidence>
<gene>
    <name evidence="2" type="ORF">PMAYCL1PPCAC_31597</name>
</gene>
<dbReference type="Proteomes" id="UP001328107">
    <property type="component" value="Unassembled WGS sequence"/>
</dbReference>
<keyword evidence="1" id="KW-0472">Membrane</keyword>
<proteinExistence type="predicted"/>
<reference evidence="3" key="1">
    <citation type="submission" date="2022-10" db="EMBL/GenBank/DDBJ databases">
        <title>Genome assembly of Pristionchus species.</title>
        <authorList>
            <person name="Yoshida K."/>
            <person name="Sommer R.J."/>
        </authorList>
    </citation>
    <scope>NUCLEOTIDE SEQUENCE [LARGE SCALE GENOMIC DNA]</scope>
    <source>
        <strain evidence="3">RS5460</strain>
    </source>
</reference>
<keyword evidence="3" id="KW-1185">Reference proteome</keyword>
<feature type="transmembrane region" description="Helical" evidence="1">
    <location>
        <begin position="104"/>
        <end position="125"/>
    </location>
</feature>
<dbReference type="EMBL" id="BTRK01000006">
    <property type="protein sequence ID" value="GMR61402.1"/>
    <property type="molecule type" value="Genomic_DNA"/>
</dbReference>
<name>A0AAN5DG23_9BILA</name>
<feature type="transmembrane region" description="Helical" evidence="1">
    <location>
        <begin position="47"/>
        <end position="64"/>
    </location>
</feature>
<sequence>MNFDLCICFPETVVSSICSVISAIVSLFMLGINILTGINIFANIDNGIFLFIDAITVLVVLATVRWRKPMLMIIVMILTVLKDILLLILIILAAWSLFSKNSAFAQNTIVTCAQLVMIFLSVIFFF</sequence>
<organism evidence="2 3">
    <name type="scientific">Pristionchus mayeri</name>
    <dbReference type="NCBI Taxonomy" id="1317129"/>
    <lineage>
        <taxon>Eukaryota</taxon>
        <taxon>Metazoa</taxon>
        <taxon>Ecdysozoa</taxon>
        <taxon>Nematoda</taxon>
        <taxon>Chromadorea</taxon>
        <taxon>Rhabditida</taxon>
        <taxon>Rhabditina</taxon>
        <taxon>Diplogasteromorpha</taxon>
        <taxon>Diplogasteroidea</taxon>
        <taxon>Neodiplogasteridae</taxon>
        <taxon>Pristionchus</taxon>
    </lineage>
</organism>
<feature type="transmembrane region" description="Helical" evidence="1">
    <location>
        <begin position="12"/>
        <end position="35"/>
    </location>
</feature>
<dbReference type="AlphaFoldDB" id="A0AAN5DG23"/>
<comment type="caution">
    <text evidence="2">The sequence shown here is derived from an EMBL/GenBank/DDBJ whole genome shotgun (WGS) entry which is preliminary data.</text>
</comment>
<keyword evidence="1" id="KW-1133">Transmembrane helix</keyword>
<protein>
    <submittedName>
        <fullName evidence="2">Uncharacterized protein</fullName>
    </submittedName>
</protein>
<keyword evidence="1" id="KW-0812">Transmembrane</keyword>
<evidence type="ECO:0000256" key="1">
    <source>
        <dbReference type="SAM" id="Phobius"/>
    </source>
</evidence>
<evidence type="ECO:0000313" key="2">
    <source>
        <dbReference type="EMBL" id="GMR61402.1"/>
    </source>
</evidence>